<keyword evidence="2" id="KW-1133">Transmembrane helix</keyword>
<feature type="compositionally biased region" description="Basic and acidic residues" evidence="1">
    <location>
        <begin position="1159"/>
        <end position="1170"/>
    </location>
</feature>
<evidence type="ECO:0000256" key="2">
    <source>
        <dbReference type="SAM" id="Phobius"/>
    </source>
</evidence>
<evidence type="ECO:0000313" key="4">
    <source>
        <dbReference type="Proteomes" id="UP001610446"/>
    </source>
</evidence>
<feature type="transmembrane region" description="Helical" evidence="2">
    <location>
        <begin position="712"/>
        <end position="731"/>
    </location>
</feature>
<feature type="region of interest" description="Disordered" evidence="1">
    <location>
        <begin position="987"/>
        <end position="1019"/>
    </location>
</feature>
<dbReference type="InterPro" id="IPR021840">
    <property type="entry name" value="DUF3433"/>
</dbReference>
<comment type="caution">
    <text evidence="3">The sequence shown here is derived from an EMBL/GenBank/DDBJ whole genome shotgun (WGS) entry which is preliminary data.</text>
</comment>
<dbReference type="Proteomes" id="UP001610446">
    <property type="component" value="Unassembled WGS sequence"/>
</dbReference>
<evidence type="ECO:0000256" key="1">
    <source>
        <dbReference type="SAM" id="MobiDB-lite"/>
    </source>
</evidence>
<feature type="region of interest" description="Disordered" evidence="1">
    <location>
        <begin position="1151"/>
        <end position="1176"/>
    </location>
</feature>
<protein>
    <submittedName>
        <fullName evidence="3">Uncharacterized protein</fullName>
    </submittedName>
</protein>
<feature type="transmembrane region" description="Helical" evidence="2">
    <location>
        <begin position="637"/>
        <end position="658"/>
    </location>
</feature>
<keyword evidence="2" id="KW-0472">Membrane</keyword>
<evidence type="ECO:0000313" key="3">
    <source>
        <dbReference type="EMBL" id="KAL2848185.1"/>
    </source>
</evidence>
<feature type="transmembrane region" description="Helical" evidence="2">
    <location>
        <begin position="1074"/>
        <end position="1098"/>
    </location>
</feature>
<feature type="transmembrane region" description="Helical" evidence="2">
    <location>
        <begin position="602"/>
        <end position="625"/>
    </location>
</feature>
<dbReference type="EMBL" id="JBFXLU010000051">
    <property type="protein sequence ID" value="KAL2848185.1"/>
    <property type="molecule type" value="Genomic_DNA"/>
</dbReference>
<feature type="compositionally biased region" description="Low complexity" evidence="1">
    <location>
        <begin position="996"/>
        <end position="1017"/>
    </location>
</feature>
<dbReference type="PANTHER" id="PTHR37544">
    <property type="entry name" value="SPRAY-RELATED"/>
    <property type="match status" value="1"/>
</dbReference>
<accession>A0ABR4K7A1</accession>
<feature type="transmembrane region" description="Helical" evidence="2">
    <location>
        <begin position="485"/>
        <end position="503"/>
    </location>
</feature>
<reference evidence="3 4" key="1">
    <citation type="submission" date="2024-07" db="EMBL/GenBank/DDBJ databases">
        <title>Section-level genome sequencing and comparative genomics of Aspergillus sections Usti and Cavernicolus.</title>
        <authorList>
            <consortium name="Lawrence Berkeley National Laboratory"/>
            <person name="Nybo J.L."/>
            <person name="Vesth T.C."/>
            <person name="Theobald S."/>
            <person name="Frisvad J.C."/>
            <person name="Larsen T.O."/>
            <person name="Kjaerboelling I."/>
            <person name="Rothschild-Mancinelli K."/>
            <person name="Lyhne E.K."/>
            <person name="Kogle M.E."/>
            <person name="Barry K."/>
            <person name="Clum A."/>
            <person name="Na H."/>
            <person name="Ledsgaard L."/>
            <person name="Lin J."/>
            <person name="Lipzen A."/>
            <person name="Kuo A."/>
            <person name="Riley R."/>
            <person name="Mondo S."/>
            <person name="Labutti K."/>
            <person name="Haridas S."/>
            <person name="Pangalinan J."/>
            <person name="Salamov A.A."/>
            <person name="Simmons B.A."/>
            <person name="Magnuson J.K."/>
            <person name="Chen J."/>
            <person name="Drula E."/>
            <person name="Henrissat B."/>
            <person name="Wiebenga A."/>
            <person name="Lubbers R.J."/>
            <person name="Gomes A.C."/>
            <person name="Makela M.R."/>
            <person name="Stajich J."/>
            <person name="Grigoriev I.V."/>
            <person name="Mortensen U.H."/>
            <person name="De Vries R.P."/>
            <person name="Baker S.E."/>
            <person name="Andersen M.R."/>
        </authorList>
    </citation>
    <scope>NUCLEOTIDE SEQUENCE [LARGE SCALE GENOMIC DNA]</scope>
    <source>
        <strain evidence="3 4">CBS 123904</strain>
    </source>
</reference>
<dbReference type="PANTHER" id="PTHR37544:SF3">
    <property type="entry name" value="SPRAY"/>
    <property type="match status" value="1"/>
</dbReference>
<proteinExistence type="predicted"/>
<keyword evidence="4" id="KW-1185">Reference proteome</keyword>
<name>A0ABR4K7A1_9EURO</name>
<feature type="transmembrane region" description="Helical" evidence="2">
    <location>
        <begin position="128"/>
        <end position="154"/>
    </location>
</feature>
<sequence length="1176" mass="129977">MPSAGWLPPSLRPPYLLSVAAFLLLLTLAIEALRQHSHRHGGIVKYGQEKEISSMAYGAWTNTPTFLALVAGILWQVCAQDVLRLEPYFQLARSHGRRGGAPATVLFTNYRFDAGILAPIRAARNRHYLASCISFMSLVLGLALPSLLSGLLILDVTTVSEKINVTTWPNLVDVQTQEDWLLNAASYHDPWRRPDSDDPEPNISSRYAVAPISIAMEVMDTVDERSSYLVTWQQSVYWSNMSCSSASLAGFLPSVIPVNSSSTDSGQETRLFFNVSNVKISTKEASECSIGIDLETSVVASDGRFQARHWEPVQHSLDSPSSSVFNVSSCPSTGFTGVVIDIENLAGESANSNVNVFICEPVYRQATASVSYQWNLTVADVDVDSATVESLTGEEFSTNALPVLISAELSGAVNSTVQAGRPRVSLVSGSNMVNILQYRDSLSRLWERKFLITINKFFNLADPVPANTEQELMAIAITVSARPAMIAQIILLLGFLLLLCLGYRYHRGPNFLVEDPGPLDAQCKLISRLISPRTLQALSHPDFHCAKTRELRRWARGLRCGWTEAHQIELQSPDCVPLKICPLPKISGRSDPMPHFLVRPWFVVEFILLVCAVITFGLACTTIEFKGLYYEGTMKVLIAYVFLSFGPPVLASFICALFTSVHRNIAVVDAWVRLRREVLSREQLAAPVHNTFITTLVAAVKSPTPVLPVMKALSLVCLLNLVLVVVGGGLFEPQLKTLVTDGPDQTMAFNPSIFLSDGLQSNYTDYHSIVYATATNASSRQPWTSGELSYLPLEADDWWDPGYTFYTSVTRGIGSRVRCDEVSHNSSVSDSLSRSFNWTYTVSSGKDDMQCTVLLPLQTLDTSGNVLSINYTWASDPNPLCQRASFFVSASWGTTTKNLHCRPEAFMDNFLITFSQRGIIRHSIPAPAVNISFPLPAGDSPLFRNASSVLGGFNQGLGHFLRQPHLIPYESSFPDTLTLETYQQTLNNSSHRPEKNSTTSKSHSHSHSQSPSPSQSNRNTTALTHAIESTYQQLFATYLSIHRDRFLTRFQAHSPKTVPGKTMDILWGFMPSRLGMGLVSAILCIDALTLGAVFLRYYGQYDAPRMPKSMGALIPWVARKRQYQLWSESRDLEDGKERTVWVLDYADLRPAQSGLKGDGNAERKEADSVTREIGNS</sequence>
<dbReference type="Pfam" id="PF11915">
    <property type="entry name" value="DUF3433"/>
    <property type="match status" value="1"/>
</dbReference>
<gene>
    <name evidence="3" type="ORF">BJY01DRAFT_234041</name>
</gene>
<keyword evidence="2" id="KW-0812">Transmembrane</keyword>
<feature type="transmembrane region" description="Helical" evidence="2">
    <location>
        <begin position="15"/>
        <end position="33"/>
    </location>
</feature>
<organism evidence="3 4">
    <name type="scientific">Aspergillus pseudoustus</name>
    <dbReference type="NCBI Taxonomy" id="1810923"/>
    <lineage>
        <taxon>Eukaryota</taxon>
        <taxon>Fungi</taxon>
        <taxon>Dikarya</taxon>
        <taxon>Ascomycota</taxon>
        <taxon>Pezizomycotina</taxon>
        <taxon>Eurotiomycetes</taxon>
        <taxon>Eurotiomycetidae</taxon>
        <taxon>Eurotiales</taxon>
        <taxon>Aspergillaceae</taxon>
        <taxon>Aspergillus</taxon>
        <taxon>Aspergillus subgen. Nidulantes</taxon>
    </lineage>
</organism>